<evidence type="ECO:0000256" key="1">
    <source>
        <dbReference type="ARBA" id="ARBA00005915"/>
    </source>
</evidence>
<evidence type="ECO:0000313" key="11">
    <source>
        <dbReference type="Proteomes" id="UP001321445"/>
    </source>
</evidence>
<dbReference type="RefSeq" id="WP_286335964.1">
    <property type="nucleotide sequence ID" value="NZ_AP027370.1"/>
</dbReference>
<dbReference type="InterPro" id="IPR003156">
    <property type="entry name" value="DHHA1_dom"/>
</dbReference>
<feature type="domain" description="DHHA1" evidence="7">
    <location>
        <begin position="314"/>
        <end position="405"/>
    </location>
</feature>
<evidence type="ECO:0000256" key="3">
    <source>
        <dbReference type="ARBA" id="ARBA00022722"/>
    </source>
</evidence>
<dbReference type="PANTHER" id="PTHR30255">
    <property type="entry name" value="SINGLE-STRANDED-DNA-SPECIFIC EXONUCLEASE RECJ"/>
    <property type="match status" value="1"/>
</dbReference>
<evidence type="ECO:0000259" key="8">
    <source>
        <dbReference type="Pfam" id="PF17768"/>
    </source>
</evidence>
<dbReference type="InterPro" id="IPR041122">
    <property type="entry name" value="RecJ_OB"/>
</dbReference>
<evidence type="ECO:0000259" key="6">
    <source>
        <dbReference type="Pfam" id="PF01368"/>
    </source>
</evidence>
<evidence type="ECO:0000256" key="2">
    <source>
        <dbReference type="ARBA" id="ARBA00019841"/>
    </source>
</evidence>
<dbReference type="Pfam" id="PF01368">
    <property type="entry name" value="DHH"/>
    <property type="match status" value="1"/>
</dbReference>
<dbReference type="EMBL" id="AP027370">
    <property type="protein sequence ID" value="BDY13030.1"/>
    <property type="molecule type" value="Genomic_DNA"/>
</dbReference>
<dbReference type="InterPro" id="IPR001667">
    <property type="entry name" value="DDH_dom"/>
</dbReference>
<protein>
    <recommendedName>
        <fullName evidence="2">Single-stranded-DNA-specific exonuclease RecJ</fullName>
    </recommendedName>
</protein>
<dbReference type="EMBL" id="AP027370">
    <property type="protein sequence ID" value="BDY12913.1"/>
    <property type="molecule type" value="Genomic_DNA"/>
</dbReference>
<sequence>MSNLPRLTKAKIAALLAARFDDGFKTLKELPSPFELHDMERAAERIVKAIERKERIVVIGDYDVDGVVSSALMEEFFEIIGYPVEVIIPNRFRDGYGISPKILERVDADVVMTVDNGITAIDAAEVCRRRGIDLIITDHHTPSETLPDAYAIVNPKKEECSFAYPEICGAQVAWFLIGALKQRLGLDLRMGRFLDLLALAIVADVMPLTSINRPLVKKGIEMLSISQRPAFEAVRAYLGKSRFGAEDIGYGIAPRINSAGRMEDASIALRFLRAKTLSDASREWMELDNLNQMRRRIETETTEAAFAMANPSDSVIVVAGEGWHDGVVGIVASRLVDRFKKPAIVLSIENGVAKGSGRSIGEVDLFSLLDDCSGYLDGFGGHKMAAGLRLDAERVDAFRAALCKTASALDPELFFPKEHLMGELPITEVDWELMEILSRFEPYGEANIKPRFLIKDISIIDARVIGAEKNHLKLILGSSDRKLQAIQFGYEKMVEIGQKVAVTGSLQINEFNNKRSVQMLIDKIH</sequence>
<accession>A0ABN6WVQ3</accession>
<name>A0ABN6WVQ3_9BACT</name>
<gene>
    <name evidence="9" type="primary">recJ_1</name>
    <name evidence="10" type="synonym">recJ_2</name>
    <name evidence="9" type="ORF">HCR_12250</name>
    <name evidence="10" type="ORF">HCR_13420</name>
</gene>
<proteinExistence type="inferred from homology"/>
<dbReference type="Gene3D" id="3.10.310.30">
    <property type="match status" value="1"/>
</dbReference>
<evidence type="ECO:0000256" key="4">
    <source>
        <dbReference type="ARBA" id="ARBA00022801"/>
    </source>
</evidence>
<dbReference type="Proteomes" id="UP001321445">
    <property type="component" value="Chromosome"/>
</dbReference>
<dbReference type="Gene3D" id="3.90.1640.30">
    <property type="match status" value="1"/>
</dbReference>
<dbReference type="InterPro" id="IPR004610">
    <property type="entry name" value="RecJ"/>
</dbReference>
<keyword evidence="5 9" id="KW-0269">Exonuclease</keyword>
<dbReference type="Pfam" id="PF17768">
    <property type="entry name" value="RecJ_OB"/>
    <property type="match status" value="1"/>
</dbReference>
<evidence type="ECO:0000256" key="5">
    <source>
        <dbReference type="ARBA" id="ARBA00022839"/>
    </source>
</evidence>
<evidence type="ECO:0000313" key="9">
    <source>
        <dbReference type="EMBL" id="BDY12913.1"/>
    </source>
</evidence>
<dbReference type="GO" id="GO:0004527">
    <property type="term" value="F:exonuclease activity"/>
    <property type="evidence" value="ECO:0007669"/>
    <property type="project" value="UniProtKB-KW"/>
</dbReference>
<organism evidence="9 11">
    <name type="scientific">Hydrogenimonas cancrithermarum</name>
    <dbReference type="NCBI Taxonomy" id="2993563"/>
    <lineage>
        <taxon>Bacteria</taxon>
        <taxon>Pseudomonadati</taxon>
        <taxon>Campylobacterota</taxon>
        <taxon>Epsilonproteobacteria</taxon>
        <taxon>Campylobacterales</taxon>
        <taxon>Hydrogenimonadaceae</taxon>
        <taxon>Hydrogenimonas</taxon>
    </lineage>
</organism>
<dbReference type="Pfam" id="PF02272">
    <property type="entry name" value="DHHA1"/>
    <property type="match status" value="1"/>
</dbReference>
<dbReference type="SUPFAM" id="SSF64182">
    <property type="entry name" value="DHH phosphoesterases"/>
    <property type="match status" value="1"/>
</dbReference>
<comment type="similarity">
    <text evidence="1">Belongs to the RecJ family.</text>
</comment>
<keyword evidence="4" id="KW-0378">Hydrolase</keyword>
<keyword evidence="11" id="KW-1185">Reference proteome</keyword>
<feature type="domain" description="RecJ OB" evidence="8">
    <location>
        <begin position="422"/>
        <end position="522"/>
    </location>
</feature>
<feature type="domain" description="DDH" evidence="6">
    <location>
        <begin position="55"/>
        <end position="201"/>
    </location>
</feature>
<dbReference type="InterPro" id="IPR038763">
    <property type="entry name" value="DHH_sf"/>
</dbReference>
<evidence type="ECO:0000313" key="10">
    <source>
        <dbReference type="EMBL" id="BDY13030.1"/>
    </source>
</evidence>
<reference evidence="9 11" key="1">
    <citation type="submission" date="2023-03" db="EMBL/GenBank/DDBJ databases">
        <title>Description of Hydrogenimonas sp. ISO32.</title>
        <authorList>
            <person name="Mino S."/>
            <person name="Fukazawa S."/>
            <person name="Sawabe T."/>
        </authorList>
    </citation>
    <scope>NUCLEOTIDE SEQUENCE [LARGE SCALE GENOMIC DNA]</scope>
    <source>
        <strain evidence="9 11">ISO32</strain>
    </source>
</reference>
<dbReference type="PANTHER" id="PTHR30255:SF2">
    <property type="entry name" value="SINGLE-STRANDED-DNA-SPECIFIC EXONUCLEASE RECJ"/>
    <property type="match status" value="1"/>
</dbReference>
<evidence type="ECO:0000259" key="7">
    <source>
        <dbReference type="Pfam" id="PF02272"/>
    </source>
</evidence>
<keyword evidence="3" id="KW-0540">Nuclease</keyword>
<dbReference type="InterPro" id="IPR051673">
    <property type="entry name" value="SSDNA_exonuclease_RecJ"/>
</dbReference>
<dbReference type="NCBIfam" id="TIGR00644">
    <property type="entry name" value="recJ"/>
    <property type="match status" value="1"/>
</dbReference>